<keyword evidence="4" id="KW-1185">Reference proteome</keyword>
<feature type="domain" description="Amidohydrolase-related" evidence="2">
    <location>
        <begin position="10"/>
        <end position="344"/>
    </location>
</feature>
<dbReference type="OrthoDB" id="2533941at2"/>
<organism evidence="3 4">
    <name type="scientific">Pseudonocardia cypriaca</name>
    <dbReference type="NCBI Taxonomy" id="882449"/>
    <lineage>
        <taxon>Bacteria</taxon>
        <taxon>Bacillati</taxon>
        <taxon>Actinomycetota</taxon>
        <taxon>Actinomycetes</taxon>
        <taxon>Pseudonocardiales</taxon>
        <taxon>Pseudonocardiaceae</taxon>
        <taxon>Pseudonocardia</taxon>
    </lineage>
</organism>
<dbReference type="Pfam" id="PF04909">
    <property type="entry name" value="Amidohydro_2"/>
    <property type="match status" value="1"/>
</dbReference>
<protein>
    <submittedName>
        <fullName evidence="3">Putative TIM-barrel fold metal-dependent hydrolase</fullName>
    </submittedName>
</protein>
<keyword evidence="1" id="KW-0456">Lyase</keyword>
<dbReference type="PANTHER" id="PTHR21240:SF28">
    <property type="entry name" value="ISO-OROTATE DECARBOXYLASE (EUROFUNG)"/>
    <property type="match status" value="1"/>
</dbReference>
<dbReference type="Gene3D" id="3.20.20.140">
    <property type="entry name" value="Metal-dependent hydrolases"/>
    <property type="match status" value="1"/>
</dbReference>
<evidence type="ECO:0000313" key="3">
    <source>
        <dbReference type="EMBL" id="TQM45079.1"/>
    </source>
</evidence>
<dbReference type="GO" id="GO:0005737">
    <property type="term" value="C:cytoplasm"/>
    <property type="evidence" value="ECO:0007669"/>
    <property type="project" value="TreeGrafter"/>
</dbReference>
<evidence type="ECO:0000259" key="2">
    <source>
        <dbReference type="Pfam" id="PF04909"/>
    </source>
</evidence>
<comment type="caution">
    <text evidence="3">The sequence shown here is derived from an EMBL/GenBank/DDBJ whole genome shotgun (WGS) entry which is preliminary data.</text>
</comment>
<dbReference type="RefSeq" id="WP_142100412.1">
    <property type="nucleotide sequence ID" value="NZ_VFPH01000001.1"/>
</dbReference>
<dbReference type="GO" id="GO:0019748">
    <property type="term" value="P:secondary metabolic process"/>
    <property type="evidence" value="ECO:0007669"/>
    <property type="project" value="TreeGrafter"/>
</dbReference>
<dbReference type="InterPro" id="IPR032466">
    <property type="entry name" value="Metal_Hydrolase"/>
</dbReference>
<evidence type="ECO:0000313" key="4">
    <source>
        <dbReference type="Proteomes" id="UP000319818"/>
    </source>
</evidence>
<proteinExistence type="predicted"/>
<dbReference type="EMBL" id="VFPH01000001">
    <property type="protein sequence ID" value="TQM45079.1"/>
    <property type="molecule type" value="Genomic_DNA"/>
</dbReference>
<evidence type="ECO:0000256" key="1">
    <source>
        <dbReference type="ARBA" id="ARBA00023239"/>
    </source>
</evidence>
<dbReference type="Proteomes" id="UP000319818">
    <property type="component" value="Unassembled WGS sequence"/>
</dbReference>
<reference evidence="3 4" key="1">
    <citation type="submission" date="2019-06" db="EMBL/GenBank/DDBJ databases">
        <title>Sequencing the genomes of 1000 actinobacteria strains.</title>
        <authorList>
            <person name="Klenk H.-P."/>
        </authorList>
    </citation>
    <scope>NUCLEOTIDE SEQUENCE [LARGE SCALE GENOMIC DNA]</scope>
    <source>
        <strain evidence="3 4">DSM 45511</strain>
    </source>
</reference>
<dbReference type="InterPro" id="IPR032465">
    <property type="entry name" value="ACMSD"/>
</dbReference>
<keyword evidence="3" id="KW-0378">Hydrolase</keyword>
<accession>A0A543GG73</accession>
<dbReference type="InterPro" id="IPR006680">
    <property type="entry name" value="Amidohydro-rel"/>
</dbReference>
<dbReference type="GO" id="GO:0016831">
    <property type="term" value="F:carboxy-lyase activity"/>
    <property type="evidence" value="ECO:0007669"/>
    <property type="project" value="InterPro"/>
</dbReference>
<dbReference type="SUPFAM" id="SSF51556">
    <property type="entry name" value="Metallo-dependent hydrolases"/>
    <property type="match status" value="1"/>
</dbReference>
<sequence>MTGVQTAVIDTDVHCSPKSLTDFAPYLDAYWRGYITEGGLALSPTQGGAYPPAAPTSGAAAPTSVEQLREGFLDVQGPQLAVLNCTTSFHCNRNPYYEAALCRAVNDWLVAEWLERDDRLRASMVVPILNTEAAVAEIERIGDHPRIVQVLLPVRTDAPWGNVRHRPLLRAAAERGLAVGLHAWGRIGNAPTSSGMTHTYLEDYLANSQIVVQAQVTSLVTEGVFAQLPDLRVTLLECGFSWLPTLLWRFDKDWKGVWREVPWLDAKPSETARRHLRLTTAPAHLPRDPDQVREALDLVDAGSMLLHASDHPHAHGSGGERLLAALSDEERERVLGGNAAAWYALG</sequence>
<dbReference type="GO" id="GO:0016787">
    <property type="term" value="F:hydrolase activity"/>
    <property type="evidence" value="ECO:0007669"/>
    <property type="project" value="UniProtKB-KW"/>
</dbReference>
<dbReference type="PANTHER" id="PTHR21240">
    <property type="entry name" value="2-AMINO-3-CARBOXYLMUCONATE-6-SEMIALDEHYDE DECARBOXYLASE"/>
    <property type="match status" value="1"/>
</dbReference>
<gene>
    <name evidence="3" type="ORF">FB388_2471</name>
</gene>
<name>A0A543GG73_9PSEU</name>
<dbReference type="AlphaFoldDB" id="A0A543GG73"/>